<protein>
    <recommendedName>
        <fullName evidence="1">Ribosomal RNA large subunit methyltransferase J</fullName>
        <ecNumber evidence="1">2.1.1.266</ecNumber>
    </recommendedName>
    <alternativeName>
        <fullName evidence="1">23S rRNA (adenine(2030)-N6)-methyltransferase</fullName>
    </alternativeName>
    <alternativeName>
        <fullName evidence="1">23S rRNA m6A2030 methyltransferase</fullName>
    </alternativeName>
</protein>
<dbReference type="GO" id="GO:0070475">
    <property type="term" value="P:rRNA base methylation"/>
    <property type="evidence" value="ECO:0007669"/>
    <property type="project" value="UniProtKB-UniRule"/>
</dbReference>
<keyword evidence="1 2" id="KW-0808">Transferase</keyword>
<keyword evidence="1 2" id="KW-0489">Methyltransferase</keyword>
<dbReference type="GO" id="GO:0003723">
    <property type="term" value="F:RNA binding"/>
    <property type="evidence" value="ECO:0007669"/>
    <property type="project" value="UniProtKB-UniRule"/>
</dbReference>
<feature type="binding site" evidence="1">
    <location>
        <position position="100"/>
    </location>
    <ligand>
        <name>S-adenosyl-L-methionine</name>
        <dbReference type="ChEBI" id="CHEBI:59789"/>
    </ligand>
</feature>
<keyword evidence="1" id="KW-0694">RNA-binding</keyword>
<dbReference type="GO" id="GO:0005829">
    <property type="term" value="C:cytosol"/>
    <property type="evidence" value="ECO:0007669"/>
    <property type="project" value="TreeGrafter"/>
</dbReference>
<dbReference type="HAMAP" id="MF_00934">
    <property type="entry name" value="23SrRNA_methyltr_J"/>
    <property type="match status" value="1"/>
</dbReference>
<evidence type="ECO:0000256" key="1">
    <source>
        <dbReference type="HAMAP-Rule" id="MF_00934"/>
    </source>
</evidence>
<name>A0A3Q8F6G8_9PROT</name>
<comment type="similarity">
    <text evidence="1">Belongs to the RlmJ family.</text>
</comment>
<comment type="subunit">
    <text evidence="1">Monomer.</text>
</comment>
<dbReference type="GO" id="GO:0036307">
    <property type="term" value="F:23S rRNA (adenine(2030)-N(6))-methyltransferase activity"/>
    <property type="evidence" value="ECO:0007669"/>
    <property type="project" value="UniProtKB-UniRule"/>
</dbReference>
<dbReference type="AlphaFoldDB" id="A0A3Q8F6G8"/>
<keyword evidence="1" id="KW-0949">S-adenosyl-L-methionine</keyword>
<gene>
    <name evidence="1 2" type="primary">rlmJ</name>
    <name evidence="2" type="ORF">CKSOR_00255</name>
</gene>
<feature type="active site" description="Proton acceptor" evidence="1">
    <location>
        <position position="172"/>
    </location>
</feature>
<dbReference type="Pfam" id="PF04378">
    <property type="entry name" value="RsmJ"/>
    <property type="match status" value="1"/>
</dbReference>
<accession>A0A3Q8F6G8</accession>
<feature type="binding site" evidence="1">
    <location>
        <position position="118"/>
    </location>
    <ligand>
        <name>S-adenosyl-L-methionine</name>
        <dbReference type="ChEBI" id="CHEBI:59789"/>
    </ligand>
</feature>
<dbReference type="EC" id="2.1.1.266" evidence="1"/>
<reference evidence="2 3" key="1">
    <citation type="journal article" date="2018" name="Parasitology">
        <title>The reduced genome of Candidatus Kinetoplastibacterium sorsogonicusi, the endosymbiont of Kentomonas sorsogonicus (Trypanosomatidae): loss of the haem-synthesis pathway.</title>
        <authorList>
            <person name="Silva F.M."/>
            <person name="Kostygov A.Y."/>
            <person name="Spodareva V.V."/>
            <person name="Butenko A."/>
            <person name="Tossou R."/>
            <person name="Lukes J."/>
            <person name="Yurchenko V."/>
            <person name="Alves J.M.P."/>
        </authorList>
    </citation>
    <scope>NUCLEOTIDE SEQUENCE [LARGE SCALE GENOMIC DNA]</scope>
    <source>
        <strain evidence="2 3">MF-08</strain>
    </source>
</reference>
<dbReference type="InterPro" id="IPR007473">
    <property type="entry name" value="RlmJ"/>
</dbReference>
<feature type="binding site" evidence="1">
    <location>
        <begin position="151"/>
        <end position="152"/>
    </location>
    <ligand>
        <name>S-adenosyl-L-methionine</name>
        <dbReference type="ChEBI" id="CHEBI:59789"/>
    </ligand>
</feature>
<dbReference type="PANTHER" id="PTHR37426:SF1">
    <property type="entry name" value="RIBOSOMAL RNA LARGE SUBUNIT METHYLTRANSFERASE J"/>
    <property type="match status" value="1"/>
</dbReference>
<dbReference type="RefSeq" id="WP_161539533.1">
    <property type="nucleotide sequence ID" value="NZ_CP025628.1"/>
</dbReference>
<evidence type="ECO:0000313" key="3">
    <source>
        <dbReference type="Proteomes" id="UP000266796"/>
    </source>
</evidence>
<feature type="binding site" evidence="1">
    <location>
        <position position="172"/>
    </location>
    <ligand>
        <name>S-adenosyl-L-methionine</name>
        <dbReference type="ChEBI" id="CHEBI:59789"/>
    </ligand>
</feature>
<dbReference type="KEGG" id="kso:CKSOR_00255"/>
<dbReference type="Gene3D" id="3.40.50.150">
    <property type="entry name" value="Vaccinia Virus protein VP39"/>
    <property type="match status" value="1"/>
</dbReference>
<feature type="binding site" evidence="1">
    <location>
        <position position="42"/>
    </location>
    <ligand>
        <name>S-adenosyl-L-methionine</name>
        <dbReference type="ChEBI" id="CHEBI:59789"/>
    </ligand>
</feature>
<keyword evidence="1" id="KW-0698">rRNA processing</keyword>
<proteinExistence type="inferred from homology"/>
<keyword evidence="3" id="KW-1185">Reference proteome</keyword>
<dbReference type="PANTHER" id="PTHR37426">
    <property type="entry name" value="RIBOSOMAL RNA LARGE SUBUNIT METHYLTRANSFERASE J"/>
    <property type="match status" value="1"/>
</dbReference>
<comment type="catalytic activity">
    <reaction evidence="1">
        <text>adenosine(2030) in 23S rRNA + S-adenosyl-L-methionine = N(6)-methyladenosine(2030) in 23S rRNA + S-adenosyl-L-homocysteine + H(+)</text>
        <dbReference type="Rhea" id="RHEA:43736"/>
        <dbReference type="Rhea" id="RHEA-COMP:10668"/>
        <dbReference type="Rhea" id="RHEA-COMP:10669"/>
        <dbReference type="ChEBI" id="CHEBI:15378"/>
        <dbReference type="ChEBI" id="CHEBI:57856"/>
        <dbReference type="ChEBI" id="CHEBI:59789"/>
        <dbReference type="ChEBI" id="CHEBI:74411"/>
        <dbReference type="ChEBI" id="CHEBI:74449"/>
        <dbReference type="EC" id="2.1.1.266"/>
    </reaction>
</comment>
<evidence type="ECO:0000313" key="2">
    <source>
        <dbReference type="EMBL" id="AWD32377.1"/>
    </source>
</evidence>
<comment type="function">
    <text evidence="1">Specifically methylates the adenine in position 2030 of 23S rRNA.</text>
</comment>
<feature type="binding site" evidence="1">
    <location>
        <position position="19"/>
    </location>
    <ligand>
        <name>S-adenosyl-L-methionine</name>
        <dbReference type="ChEBI" id="CHEBI:59789"/>
    </ligand>
</feature>
<feature type="site" description="Interaction with substrate rRNA" evidence="1">
    <location>
        <position position="4"/>
    </location>
</feature>
<dbReference type="SUPFAM" id="SSF53335">
    <property type="entry name" value="S-adenosyl-L-methionine-dependent methyltransferases"/>
    <property type="match status" value="1"/>
</dbReference>
<dbReference type="EMBL" id="CP025628">
    <property type="protein sequence ID" value="AWD32377.1"/>
    <property type="molecule type" value="Genomic_DNA"/>
</dbReference>
<sequence>MHSYRHEFHFGNHADVLKHSILINILEYLQDKKKPFDFIDTHSGAGLYCINSNWSQKNCEYKNGIEKIWNSKEKLPQIIKNYIDVIKKFNSVKLEKYPGSPFIVMSLMKYAKFLNLFENHPSEIHLLKNNVNLYLNKFNNIKKNICINYEDSFQKLSKLLPMKSRRGLIFIDPSYENKLDYKKIILILKSSLQKFPNGIFMIWYPKIQNLFAINLSRKLENIFVNHKWLHTNLSIHKPYNIGMYGSGVFIINPPWTLYKNLQESLPFLVKNLGQDKFSNYSLKTNIK</sequence>
<organism evidence="2 3">
    <name type="scientific">Candidatus Kinetoplastidibacterium kentomonadis</name>
    <dbReference type="NCBI Taxonomy" id="1576550"/>
    <lineage>
        <taxon>Bacteria</taxon>
        <taxon>Pseudomonadati</taxon>
        <taxon>Pseudomonadota</taxon>
        <taxon>Betaproteobacteria</taxon>
        <taxon>Candidatus Kinetoplastidibacterium</taxon>
    </lineage>
</organism>
<dbReference type="Proteomes" id="UP000266796">
    <property type="component" value="Chromosome"/>
</dbReference>
<dbReference type="InterPro" id="IPR029063">
    <property type="entry name" value="SAM-dependent_MTases_sf"/>
</dbReference>